<feature type="region of interest" description="Disordered" evidence="1">
    <location>
        <begin position="43"/>
        <end position="137"/>
    </location>
</feature>
<dbReference type="EMBL" id="BLAE01000010">
    <property type="protein sequence ID" value="GES08502.1"/>
    <property type="molecule type" value="Genomic_DNA"/>
</dbReference>
<feature type="compositionally biased region" description="Basic and acidic residues" evidence="1">
    <location>
        <begin position="166"/>
        <end position="175"/>
    </location>
</feature>
<feature type="compositionally biased region" description="Basic and acidic residues" evidence="1">
    <location>
        <begin position="48"/>
        <end position="63"/>
    </location>
</feature>
<name>A0A5M3WKF3_9ACTN</name>
<gene>
    <name evidence="2" type="ORF">Amac_020980</name>
</gene>
<feature type="compositionally biased region" description="Polar residues" evidence="1">
    <location>
        <begin position="241"/>
        <end position="250"/>
    </location>
</feature>
<feature type="region of interest" description="Disordered" evidence="1">
    <location>
        <begin position="156"/>
        <end position="196"/>
    </location>
</feature>
<sequence length="285" mass="30073">MRSRAKGRYCSLLHDMPLSTDGSLGLSPQADLSATRAPWRKHFLHPGHHQDGNDPQHASRKEQSPAAHTGPASDAARPIAGGAREGACSHESTSDVRRATEHTRADEISPNPDAARPAAGHTGEGATTCPYEPTPGERRAIESTYADAYLPAIDVGLREPPAGSADESRQRERSPVHTQIRAVHPPTGAKPPDAGNRLAEFSAHLERSAYCGPTHTLGDANAFGTPHAGTLEARPAPGSREQATSPQTVPAHNHADVVQPGAPAASPVPGYGNHNDNANTIRRRT</sequence>
<accession>A0A5M3WKF3</accession>
<evidence type="ECO:0000256" key="1">
    <source>
        <dbReference type="SAM" id="MobiDB-lite"/>
    </source>
</evidence>
<feature type="compositionally biased region" description="Basic and acidic residues" evidence="1">
    <location>
        <begin position="92"/>
        <end position="107"/>
    </location>
</feature>
<keyword evidence="3" id="KW-1185">Reference proteome</keyword>
<evidence type="ECO:0000313" key="2">
    <source>
        <dbReference type="EMBL" id="GES08502.1"/>
    </source>
</evidence>
<dbReference type="AlphaFoldDB" id="A0A5M3WKF3"/>
<proteinExistence type="predicted"/>
<protein>
    <submittedName>
        <fullName evidence="2">Uncharacterized protein</fullName>
    </submittedName>
</protein>
<comment type="caution">
    <text evidence="2">The sequence shown here is derived from an EMBL/GenBank/DDBJ whole genome shotgun (WGS) entry which is preliminary data.</text>
</comment>
<feature type="compositionally biased region" description="Polar residues" evidence="1">
    <location>
        <begin position="274"/>
        <end position="285"/>
    </location>
</feature>
<feature type="region of interest" description="Disordered" evidence="1">
    <location>
        <begin position="222"/>
        <end position="285"/>
    </location>
</feature>
<evidence type="ECO:0000313" key="3">
    <source>
        <dbReference type="Proteomes" id="UP000331127"/>
    </source>
</evidence>
<dbReference type="Proteomes" id="UP000331127">
    <property type="component" value="Unassembled WGS sequence"/>
</dbReference>
<organism evidence="2 3">
    <name type="scientific">Acrocarpospora macrocephala</name>
    <dbReference type="NCBI Taxonomy" id="150177"/>
    <lineage>
        <taxon>Bacteria</taxon>
        <taxon>Bacillati</taxon>
        <taxon>Actinomycetota</taxon>
        <taxon>Actinomycetes</taxon>
        <taxon>Streptosporangiales</taxon>
        <taxon>Streptosporangiaceae</taxon>
        <taxon>Acrocarpospora</taxon>
    </lineage>
</organism>
<reference evidence="2 3" key="1">
    <citation type="submission" date="2019-10" db="EMBL/GenBank/DDBJ databases">
        <title>Whole genome shotgun sequence of Acrocarpospora macrocephala NBRC 16266.</title>
        <authorList>
            <person name="Ichikawa N."/>
            <person name="Kimura A."/>
            <person name="Kitahashi Y."/>
            <person name="Komaki H."/>
            <person name="Oguchi A."/>
        </authorList>
    </citation>
    <scope>NUCLEOTIDE SEQUENCE [LARGE SCALE GENOMIC DNA]</scope>
    <source>
        <strain evidence="2 3">NBRC 16266</strain>
    </source>
</reference>